<sequence length="382" mass="42489">MNLIMKRITIKSYLLACVVLPMILAGCEDADYRVIDNAIYLNEASENGSAKVTVDPENVTTTTLTVRMGQPVAGDVTAVLTIDPSILKEYNEANETSYEVLPEQYFSYDKEIKIQAGDVSAVPSEFKVKPYSNENGELYAIPVSLTEIQGPVSTIGLSSKFIILLDKPLIQSVPFMNTTNAVKPSKEGLWGVTTNEWSLEAWVQMDGFDINNQAIFNSGSKDHEVYIRFGDAMIPYNSLQVKTLGSQVNTVTLFEKDKWYHLAFVYNSSGLLSIYINGVLDVTLQTKGGPVRFDTMNMVSSGSYFRNNCQMAQVRLWKTAISQTQIQSNMYFAVKPADPNLIGYWKMDEGKGNAFADCTGHGYDLTAGGTLVWKEHVRFDKQ</sequence>
<evidence type="ECO:0000256" key="1">
    <source>
        <dbReference type="ARBA" id="ARBA00022729"/>
    </source>
</evidence>
<feature type="signal peptide" evidence="3">
    <location>
        <begin position="1"/>
        <end position="30"/>
    </location>
</feature>
<organism evidence="5 6">
    <name type="scientific">Bacteroides fragilis 3_1_12</name>
    <dbReference type="NCBI Taxonomy" id="457424"/>
    <lineage>
        <taxon>Bacteria</taxon>
        <taxon>Pseudomonadati</taxon>
        <taxon>Bacteroidota</taxon>
        <taxon>Bacteroidia</taxon>
        <taxon>Bacteroidales</taxon>
        <taxon>Bacteroidaceae</taxon>
        <taxon>Bacteroides</taxon>
    </lineage>
</organism>
<dbReference type="Gene3D" id="2.60.120.200">
    <property type="match status" value="1"/>
</dbReference>
<proteinExistence type="predicted"/>
<feature type="chain" id="PRO_5045866127" description="LamG-like jellyroll fold domain-containing protein" evidence="3">
    <location>
        <begin position="31"/>
        <end position="382"/>
    </location>
</feature>
<keyword evidence="2" id="KW-1015">Disulfide bond</keyword>
<evidence type="ECO:0000313" key="6">
    <source>
        <dbReference type="Proteomes" id="UP000005101"/>
    </source>
</evidence>
<name>A0ABN0BGK6_BACFG</name>
<dbReference type="Proteomes" id="UP000005101">
    <property type="component" value="Unassembled WGS sequence"/>
</dbReference>
<feature type="domain" description="LamG-like jellyroll fold" evidence="4">
    <location>
        <begin position="195"/>
        <end position="324"/>
    </location>
</feature>
<protein>
    <recommendedName>
        <fullName evidence="4">LamG-like jellyroll fold domain-containing protein</fullName>
    </recommendedName>
</protein>
<dbReference type="SMART" id="SM00560">
    <property type="entry name" value="LamGL"/>
    <property type="match status" value="1"/>
</dbReference>
<keyword evidence="6" id="KW-1185">Reference proteome</keyword>
<dbReference type="InterPro" id="IPR013728">
    <property type="entry name" value="BT_3987-like_N"/>
</dbReference>
<dbReference type="Pfam" id="PF13385">
    <property type="entry name" value="Laminin_G_3"/>
    <property type="match status" value="1"/>
</dbReference>
<evidence type="ECO:0000256" key="2">
    <source>
        <dbReference type="ARBA" id="ARBA00023157"/>
    </source>
</evidence>
<dbReference type="EMBL" id="EQ973213">
    <property type="protein sequence ID" value="EFR51911.1"/>
    <property type="molecule type" value="Genomic_DNA"/>
</dbReference>
<dbReference type="Gene3D" id="2.60.40.1740">
    <property type="entry name" value="hypothetical protein (bacova_03559)"/>
    <property type="match status" value="1"/>
</dbReference>
<dbReference type="InterPro" id="IPR013320">
    <property type="entry name" value="ConA-like_dom_sf"/>
</dbReference>
<evidence type="ECO:0000259" key="4">
    <source>
        <dbReference type="SMART" id="SM00560"/>
    </source>
</evidence>
<dbReference type="InterPro" id="IPR006558">
    <property type="entry name" value="LamG-like"/>
</dbReference>
<evidence type="ECO:0000313" key="5">
    <source>
        <dbReference type="EMBL" id="EFR51911.1"/>
    </source>
</evidence>
<dbReference type="SUPFAM" id="SSF49899">
    <property type="entry name" value="Concanavalin A-like lectins/glucanases"/>
    <property type="match status" value="1"/>
</dbReference>
<reference evidence="5 6" key="1">
    <citation type="submission" date="2008-12" db="EMBL/GenBank/DDBJ databases">
        <title>Annotation of Bacteroides fragilis strain 3_1_12.</title>
        <authorList>
            <consortium name="The Broad Institute Genome Sequencing Platform"/>
            <person name="Ward D."/>
            <person name="Young S.K."/>
            <person name="Kodira C.D."/>
            <person name="Zeng Q."/>
            <person name="Koehrsen M."/>
            <person name="Alvarado L."/>
            <person name="Berlin A."/>
            <person name="Borenstein D."/>
            <person name="Chen Z."/>
            <person name="Engels R."/>
            <person name="Freedman E."/>
            <person name="Gellesch M."/>
            <person name="Goldberg J."/>
            <person name="Griggs A."/>
            <person name="Gujja S."/>
            <person name="Heiman D."/>
            <person name="Hepburn T."/>
            <person name="Howarth C."/>
            <person name="Jen D."/>
            <person name="Larson L."/>
            <person name="Lewis B."/>
            <person name="Mehta T."/>
            <person name="Park D."/>
            <person name="Pearson M."/>
            <person name="Roberts A."/>
            <person name="Saif S."/>
            <person name="Shea T."/>
            <person name="Shenoy N."/>
            <person name="Sisk P."/>
            <person name="Stolte C."/>
            <person name="Sykes S."/>
            <person name="Walk T."/>
            <person name="White J."/>
            <person name="Yandava C."/>
            <person name="Allen-Vercoe E."/>
            <person name="Strauss J."/>
            <person name="Ambrose C."/>
            <person name="Lander E."/>
            <person name="Nusbaum C."/>
            <person name="Galagan J."/>
            <person name="Birren B."/>
        </authorList>
    </citation>
    <scope>NUCLEOTIDE SEQUENCE [LARGE SCALE GENOMIC DNA]</scope>
    <source>
        <strain evidence="5 6">3_1_12</strain>
    </source>
</reference>
<accession>A0ABN0BGK6</accession>
<gene>
    <name evidence="5" type="ORF">BFAG_00605</name>
</gene>
<dbReference type="Pfam" id="PF08522">
    <property type="entry name" value="BT_3987-like_N"/>
    <property type="match status" value="1"/>
</dbReference>
<evidence type="ECO:0000256" key="3">
    <source>
        <dbReference type="SAM" id="SignalP"/>
    </source>
</evidence>
<dbReference type="PROSITE" id="PS51257">
    <property type="entry name" value="PROKAR_LIPOPROTEIN"/>
    <property type="match status" value="1"/>
</dbReference>
<keyword evidence="1 3" id="KW-0732">Signal</keyword>